<reference evidence="2 4" key="1">
    <citation type="journal article" date="2019" name="Nat. Med.">
        <title>A library of human gut bacterial isolates paired with longitudinal multiomics data enables mechanistic microbiome research.</title>
        <authorList>
            <person name="Poyet M."/>
            <person name="Groussin M."/>
            <person name="Gibbons S.M."/>
            <person name="Avila-Pacheco J."/>
            <person name="Jiang X."/>
            <person name="Kearney S.M."/>
            <person name="Perrotta A.R."/>
            <person name="Berdy B."/>
            <person name="Zhao S."/>
            <person name="Lieberman T.D."/>
            <person name="Swanson P.K."/>
            <person name="Smith M."/>
            <person name="Roesemann S."/>
            <person name="Alexander J.E."/>
            <person name="Rich S.A."/>
            <person name="Livny J."/>
            <person name="Vlamakis H."/>
            <person name="Clish C."/>
            <person name="Bullock K."/>
            <person name="Deik A."/>
            <person name="Scott J."/>
            <person name="Pierce K.A."/>
            <person name="Xavier R.J."/>
            <person name="Alm E.J."/>
        </authorList>
    </citation>
    <scope>NUCLEOTIDE SEQUENCE [LARGE SCALE GENOMIC DNA]</scope>
    <source>
        <strain evidence="2 4">BIOML-A156</strain>
    </source>
</reference>
<reference evidence="3" key="2">
    <citation type="submission" date="2021-07" db="EMBL/GenBank/DDBJ databases">
        <title>Comparative genomics of Bacteroides fragilis group isolates reveals species-dependent resistance mechanisms and validates clinical tools for resistance prediction.</title>
        <authorList>
            <person name="Wallace M.J."/>
            <person name="Jean S."/>
            <person name="Wallace M.A."/>
            <person name="Carey-Ann B.D."/>
            <person name="Dantas G."/>
        </authorList>
    </citation>
    <scope>NUCLEOTIDE SEQUENCE</scope>
    <source>
        <strain evidence="3">BJH_160</strain>
    </source>
</reference>
<dbReference type="EMBL" id="WCRS01000002">
    <property type="protein sequence ID" value="KAB4477911.1"/>
    <property type="molecule type" value="Genomic_DNA"/>
</dbReference>
<dbReference type="Proteomes" id="UP001200544">
    <property type="component" value="Unassembled WGS sequence"/>
</dbReference>
<organism evidence="2 4">
    <name type="scientific">Bacteroides thetaiotaomicron</name>
    <dbReference type="NCBI Taxonomy" id="818"/>
    <lineage>
        <taxon>Bacteria</taxon>
        <taxon>Pseudomonadati</taxon>
        <taxon>Bacteroidota</taxon>
        <taxon>Bacteroidia</taxon>
        <taxon>Bacteroidales</taxon>
        <taxon>Bacteroidaceae</taxon>
        <taxon>Bacteroides</taxon>
    </lineage>
</organism>
<dbReference type="InterPro" id="IPR029044">
    <property type="entry name" value="Nucleotide-diphossugar_trans"/>
</dbReference>
<dbReference type="GO" id="GO:0016758">
    <property type="term" value="F:hexosyltransferase activity"/>
    <property type="evidence" value="ECO:0007669"/>
    <property type="project" value="UniProtKB-ARBA"/>
</dbReference>
<accession>A0A3E5HTE6</accession>
<dbReference type="Gene3D" id="3.90.550.10">
    <property type="entry name" value="Spore Coat Polysaccharide Biosynthesis Protein SpsA, Chain A"/>
    <property type="match status" value="1"/>
</dbReference>
<evidence type="ECO:0000313" key="3">
    <source>
        <dbReference type="EMBL" id="MCE9241081.1"/>
    </source>
</evidence>
<dbReference type="AlphaFoldDB" id="A0A3E5HTE6"/>
<gene>
    <name evidence="2" type="ORF">GAN59_03025</name>
    <name evidence="3" type="ORF">K0H07_28585</name>
</gene>
<dbReference type="EMBL" id="JAHYQA010000042">
    <property type="protein sequence ID" value="MCE9241081.1"/>
    <property type="molecule type" value="Genomic_DNA"/>
</dbReference>
<dbReference type="Proteomes" id="UP000488521">
    <property type="component" value="Unassembled WGS sequence"/>
</dbReference>
<comment type="caution">
    <text evidence="2">The sequence shown here is derived from an EMBL/GenBank/DDBJ whole genome shotgun (WGS) entry which is preliminary data.</text>
</comment>
<evidence type="ECO:0000259" key="1">
    <source>
        <dbReference type="Pfam" id="PF00535"/>
    </source>
</evidence>
<protein>
    <submittedName>
        <fullName evidence="2">Glycosyltransferase</fullName>
        <ecNumber evidence="3">2.4.-.-</ecNumber>
    </submittedName>
</protein>
<dbReference type="PANTHER" id="PTHR22916:SF3">
    <property type="entry name" value="UDP-GLCNAC:BETAGAL BETA-1,3-N-ACETYLGLUCOSAMINYLTRANSFERASE-LIKE PROTEIN 1"/>
    <property type="match status" value="1"/>
</dbReference>
<keyword evidence="2" id="KW-0808">Transferase</keyword>
<proteinExistence type="predicted"/>
<feature type="domain" description="Glycosyltransferase 2-like" evidence="1">
    <location>
        <begin position="5"/>
        <end position="170"/>
    </location>
</feature>
<dbReference type="Pfam" id="PF00535">
    <property type="entry name" value="Glycos_transf_2"/>
    <property type="match status" value="1"/>
</dbReference>
<keyword evidence="3" id="KW-0328">Glycosyltransferase</keyword>
<evidence type="ECO:0000313" key="4">
    <source>
        <dbReference type="Proteomes" id="UP000488521"/>
    </source>
</evidence>
<dbReference type="EC" id="2.4.-.-" evidence="3"/>
<dbReference type="RefSeq" id="WP_151209208.1">
    <property type="nucleotide sequence ID" value="NZ_BAABZI010000001.1"/>
</dbReference>
<dbReference type="PANTHER" id="PTHR22916">
    <property type="entry name" value="GLYCOSYLTRANSFERASE"/>
    <property type="match status" value="1"/>
</dbReference>
<dbReference type="SUPFAM" id="SSF53448">
    <property type="entry name" value="Nucleotide-diphospho-sugar transferases"/>
    <property type="match status" value="1"/>
</dbReference>
<evidence type="ECO:0000313" key="2">
    <source>
        <dbReference type="EMBL" id="KAB4477911.1"/>
    </source>
</evidence>
<name>A0A3E5HTE6_BACT4</name>
<dbReference type="InterPro" id="IPR001173">
    <property type="entry name" value="Glyco_trans_2-like"/>
</dbReference>
<sequence>MPTVSVLMSTYNGHKYIRKQLDSLLLQEGVDVHIIVRDDGSKDETPQILSEYADKHSNIEILSELNCGAEESFNKLCKFADKHGTSEYYAFCDQDDIWDTDKLKVAIDKLDQFETSTPNLYFSNLKMVDENLNYMRDFYVDGDVFMGKNKSLVQIFTYGCTCVFNRKALEMYCAVEKNKTFHDNWIYVICSYIGNVVYDPVGHIQYRQHSNNLSGHRETGMGLFLSRLVRPFKGNLGHDFESLARQLLIFSDLIKAEDLKLIKRVAYYRESLAHRMALLFSTNYCTGRIVKDVCIKYRIIINRL</sequence>